<dbReference type="PANTHER" id="PTHR12110:SF41">
    <property type="entry name" value="INOSOSE DEHYDRATASE"/>
    <property type="match status" value="1"/>
</dbReference>
<feature type="domain" description="Xylose isomerase-like TIM barrel" evidence="1">
    <location>
        <begin position="25"/>
        <end position="247"/>
    </location>
</feature>
<reference evidence="2 3" key="1">
    <citation type="submission" date="2019-03" db="EMBL/GenBank/DDBJ databases">
        <title>Genomic Encyclopedia of Type Strains, Phase IV (KMG-IV): sequencing the most valuable type-strain genomes for metagenomic binning, comparative biology and taxonomic classification.</title>
        <authorList>
            <person name="Goeker M."/>
        </authorList>
    </citation>
    <scope>NUCLEOTIDE SEQUENCE [LARGE SCALE GENOMIC DNA]</scope>
    <source>
        <strain evidence="2 3">LX-B</strain>
    </source>
</reference>
<evidence type="ECO:0000313" key="2">
    <source>
        <dbReference type="EMBL" id="TCL67388.1"/>
    </source>
</evidence>
<sequence length="255" mass="27983">MKLGCHAVLFRERIKTETEAIIRGLAETGFQGVEIGSRFFGTGEKQELLGLLGRYHLELSGMHVGGELRDWIDKEEAISAKVLAVAEFVKDTANPNVVLSGSRIAGPADLRAIAQNIEKVAGQCLRMGVRLNYHNHDWEFAAEAALFKALAANAPSLYFGLDLGWVWAGGFDPMAIVSEVVPRVAYVHLRDPKGPGKEFVNLGEGVFDFSKLMSGLKTVLPEDGWAVVEYEEGEPDFGRYARAKAFLDRVMETGL</sequence>
<dbReference type="InterPro" id="IPR013022">
    <property type="entry name" value="Xyl_isomerase-like_TIM-brl"/>
</dbReference>
<dbReference type="SUPFAM" id="SSF51658">
    <property type="entry name" value="Xylose isomerase-like"/>
    <property type="match status" value="1"/>
</dbReference>
<accession>A0A4R1RMA0</accession>
<name>A0A4R1RMA0_HYDET</name>
<keyword evidence="2" id="KW-0413">Isomerase</keyword>
<dbReference type="Proteomes" id="UP000295008">
    <property type="component" value="Unassembled WGS sequence"/>
</dbReference>
<dbReference type="PANTHER" id="PTHR12110">
    <property type="entry name" value="HYDROXYPYRUVATE ISOMERASE"/>
    <property type="match status" value="1"/>
</dbReference>
<dbReference type="OrthoDB" id="9779184at2"/>
<dbReference type="InterPro" id="IPR036237">
    <property type="entry name" value="Xyl_isomerase-like_sf"/>
</dbReference>
<dbReference type="RefSeq" id="WP_132014644.1">
    <property type="nucleotide sequence ID" value="NZ_SLUN01000014.1"/>
</dbReference>
<dbReference type="Gene3D" id="3.20.20.150">
    <property type="entry name" value="Divalent-metal-dependent TIM barrel enzymes"/>
    <property type="match status" value="1"/>
</dbReference>
<keyword evidence="3" id="KW-1185">Reference proteome</keyword>
<comment type="caution">
    <text evidence="2">The sequence shown here is derived from an EMBL/GenBank/DDBJ whole genome shotgun (WGS) entry which is preliminary data.</text>
</comment>
<dbReference type="GO" id="GO:0016853">
    <property type="term" value="F:isomerase activity"/>
    <property type="evidence" value="ECO:0007669"/>
    <property type="project" value="UniProtKB-KW"/>
</dbReference>
<evidence type="ECO:0000313" key="3">
    <source>
        <dbReference type="Proteomes" id="UP000295008"/>
    </source>
</evidence>
<dbReference type="Pfam" id="PF01261">
    <property type="entry name" value="AP_endonuc_2"/>
    <property type="match status" value="1"/>
</dbReference>
<organism evidence="2 3">
    <name type="scientific">Hydrogenispora ethanolica</name>
    <dbReference type="NCBI Taxonomy" id="1082276"/>
    <lineage>
        <taxon>Bacteria</taxon>
        <taxon>Bacillati</taxon>
        <taxon>Bacillota</taxon>
        <taxon>Hydrogenispora</taxon>
    </lineage>
</organism>
<evidence type="ECO:0000259" key="1">
    <source>
        <dbReference type="Pfam" id="PF01261"/>
    </source>
</evidence>
<dbReference type="AlphaFoldDB" id="A0A4R1RMA0"/>
<proteinExistence type="predicted"/>
<protein>
    <submittedName>
        <fullName evidence="2">Sugar phosphate isomerase/epimerase</fullName>
    </submittedName>
</protein>
<gene>
    <name evidence="2" type="ORF">EDC14_101477</name>
</gene>
<dbReference type="InterPro" id="IPR050312">
    <property type="entry name" value="IolE/XylAMocC-like"/>
</dbReference>
<dbReference type="EMBL" id="SLUN01000014">
    <property type="protein sequence ID" value="TCL67388.1"/>
    <property type="molecule type" value="Genomic_DNA"/>
</dbReference>